<keyword evidence="1" id="KW-0805">Transcription regulation</keyword>
<evidence type="ECO:0000256" key="3">
    <source>
        <dbReference type="ARBA" id="ARBA00023163"/>
    </source>
</evidence>
<dbReference type="InterPro" id="IPR000524">
    <property type="entry name" value="Tscrpt_reg_HTH_GntR"/>
</dbReference>
<dbReference type="InterPro" id="IPR036388">
    <property type="entry name" value="WH-like_DNA-bd_sf"/>
</dbReference>
<dbReference type="CDD" id="cd07377">
    <property type="entry name" value="WHTH_GntR"/>
    <property type="match status" value="1"/>
</dbReference>
<dbReference type="SMART" id="SM00345">
    <property type="entry name" value="HTH_GNTR"/>
    <property type="match status" value="1"/>
</dbReference>
<feature type="domain" description="HTH gntR-type" evidence="4">
    <location>
        <begin position="19"/>
        <end position="86"/>
    </location>
</feature>
<evidence type="ECO:0000256" key="1">
    <source>
        <dbReference type="ARBA" id="ARBA00023015"/>
    </source>
</evidence>
<dbReference type="PANTHER" id="PTHR43537">
    <property type="entry name" value="TRANSCRIPTIONAL REGULATOR, GNTR FAMILY"/>
    <property type="match status" value="1"/>
</dbReference>
<sequence>MKPGLVSADATSGDRPSHQSLKEMAAEYIRAGVVSWRLGPGAKVDQDQIADALGISRLPIREALIELTAKGFVESIPRRGAFVVKLTEQDIEDHFEVIGLLFGLTARRAANQISEAQLRELQELHYQCTTTQDPSKRLALSFDFYRRINRIGTSDRLLLTLRFLALALPNDFYFNTPRWPATETVYRERVLAAIESHDEEAAAKATEEHLHMAAKVTIEDLRARGYWSDSSKVTEAAS</sequence>
<dbReference type="Gene3D" id="1.10.10.10">
    <property type="entry name" value="Winged helix-like DNA-binding domain superfamily/Winged helix DNA-binding domain"/>
    <property type="match status" value="1"/>
</dbReference>
<name>A0A1X0FTS1_MYCNT</name>
<dbReference type="SMART" id="SM00895">
    <property type="entry name" value="FCD"/>
    <property type="match status" value="1"/>
</dbReference>
<accession>A0A1X0FTS1</accession>
<dbReference type="GO" id="GO:0003700">
    <property type="term" value="F:DNA-binding transcription factor activity"/>
    <property type="evidence" value="ECO:0007669"/>
    <property type="project" value="InterPro"/>
</dbReference>
<evidence type="ECO:0000313" key="8">
    <source>
        <dbReference type="Proteomes" id="UP000465812"/>
    </source>
</evidence>
<protein>
    <submittedName>
        <fullName evidence="5">GntR family transcriptional regulator</fullName>
    </submittedName>
</protein>
<dbReference type="Gene3D" id="1.20.120.530">
    <property type="entry name" value="GntR ligand-binding domain-like"/>
    <property type="match status" value="1"/>
</dbReference>
<dbReference type="STRING" id="560555.BST30_15775"/>
<dbReference type="SUPFAM" id="SSF46785">
    <property type="entry name" value="Winged helix' DNA-binding domain"/>
    <property type="match status" value="1"/>
</dbReference>
<reference evidence="6 7" key="1">
    <citation type="submission" date="2017-02" db="EMBL/GenBank/DDBJ databases">
        <title>The new phylogeny of genus Mycobacterium.</title>
        <authorList>
            <person name="Tortoli E."/>
            <person name="Trovato A."/>
            <person name="Cirillo D.M."/>
        </authorList>
    </citation>
    <scope>NUCLEOTIDE SEQUENCE [LARGE SCALE GENOMIC DNA]</scope>
    <source>
        <strain evidence="6 7">DSM 45255</strain>
    </source>
</reference>
<dbReference type="PROSITE" id="PS50949">
    <property type="entry name" value="HTH_GNTR"/>
    <property type="match status" value="1"/>
</dbReference>
<evidence type="ECO:0000313" key="6">
    <source>
        <dbReference type="EMBL" id="ORB04919.1"/>
    </source>
</evidence>
<proteinExistence type="predicted"/>
<dbReference type="AlphaFoldDB" id="A0A1X0FTS1"/>
<keyword evidence="2" id="KW-0238">DNA-binding</keyword>
<evidence type="ECO:0000256" key="2">
    <source>
        <dbReference type="ARBA" id="ARBA00023125"/>
    </source>
</evidence>
<dbReference type="SUPFAM" id="SSF48008">
    <property type="entry name" value="GntR ligand-binding domain-like"/>
    <property type="match status" value="1"/>
</dbReference>
<dbReference type="EMBL" id="AP022590">
    <property type="protein sequence ID" value="BBY38142.1"/>
    <property type="molecule type" value="Genomic_DNA"/>
</dbReference>
<evidence type="ECO:0000313" key="7">
    <source>
        <dbReference type="Proteomes" id="UP000192760"/>
    </source>
</evidence>
<dbReference type="PANTHER" id="PTHR43537:SF24">
    <property type="entry name" value="GLUCONATE OPERON TRANSCRIPTIONAL REPRESSOR"/>
    <property type="match status" value="1"/>
</dbReference>
<dbReference type="InterPro" id="IPR008920">
    <property type="entry name" value="TF_FadR/GntR_C"/>
</dbReference>
<reference evidence="5 8" key="2">
    <citation type="journal article" date="2019" name="Emerg. Microbes Infect.">
        <title>Comprehensive subspecies identification of 175 nontuberculous mycobacteria species based on 7547 genomic profiles.</title>
        <authorList>
            <person name="Matsumoto Y."/>
            <person name="Kinjo T."/>
            <person name="Motooka D."/>
            <person name="Nabeya D."/>
            <person name="Jung N."/>
            <person name="Uechi K."/>
            <person name="Horii T."/>
            <person name="Iida T."/>
            <person name="Fujita J."/>
            <person name="Nakamura S."/>
        </authorList>
    </citation>
    <scope>NUCLEOTIDE SEQUENCE [LARGE SCALE GENOMIC DNA]</scope>
    <source>
        <strain evidence="5 8">JCM 18113</strain>
    </source>
</reference>
<dbReference type="InterPro" id="IPR011711">
    <property type="entry name" value="GntR_C"/>
</dbReference>
<dbReference type="EMBL" id="MVHW01000017">
    <property type="protein sequence ID" value="ORB04919.1"/>
    <property type="molecule type" value="Genomic_DNA"/>
</dbReference>
<evidence type="ECO:0000259" key="4">
    <source>
        <dbReference type="PROSITE" id="PS50949"/>
    </source>
</evidence>
<dbReference type="Proteomes" id="UP000192760">
    <property type="component" value="Unassembled WGS sequence"/>
</dbReference>
<dbReference type="GO" id="GO:0003677">
    <property type="term" value="F:DNA binding"/>
    <property type="evidence" value="ECO:0007669"/>
    <property type="project" value="UniProtKB-KW"/>
</dbReference>
<dbReference type="InterPro" id="IPR036390">
    <property type="entry name" value="WH_DNA-bd_sf"/>
</dbReference>
<keyword evidence="8" id="KW-1185">Reference proteome</keyword>
<dbReference type="Proteomes" id="UP000465812">
    <property type="component" value="Chromosome"/>
</dbReference>
<reference evidence="5" key="3">
    <citation type="submission" date="2020-02" db="EMBL/GenBank/DDBJ databases">
        <authorList>
            <person name="Matsumoto Y."/>
            <person name="Motooka D."/>
            <person name="Nakamura S."/>
        </authorList>
    </citation>
    <scope>NUCLEOTIDE SEQUENCE</scope>
    <source>
        <strain evidence="5">JCM 18113</strain>
    </source>
</reference>
<dbReference type="Pfam" id="PF07729">
    <property type="entry name" value="FCD"/>
    <property type="match status" value="1"/>
</dbReference>
<keyword evidence="3" id="KW-0804">Transcription</keyword>
<dbReference type="Pfam" id="PF00392">
    <property type="entry name" value="GntR"/>
    <property type="match status" value="1"/>
</dbReference>
<organism evidence="6 7">
    <name type="scientific">Mycobacterium mantenii</name>
    <dbReference type="NCBI Taxonomy" id="560555"/>
    <lineage>
        <taxon>Bacteria</taxon>
        <taxon>Bacillati</taxon>
        <taxon>Actinomycetota</taxon>
        <taxon>Actinomycetes</taxon>
        <taxon>Mycobacteriales</taxon>
        <taxon>Mycobacteriaceae</taxon>
        <taxon>Mycobacterium</taxon>
        <taxon>Mycobacterium avium complex (MAC)</taxon>
    </lineage>
</organism>
<evidence type="ECO:0000313" key="5">
    <source>
        <dbReference type="EMBL" id="BBY38142.1"/>
    </source>
</evidence>
<gene>
    <name evidence="6" type="ORF">BST30_15775</name>
    <name evidence="5" type="ORF">MMAN_22760</name>
</gene>